<feature type="compositionally biased region" description="Polar residues" evidence="1">
    <location>
        <begin position="706"/>
        <end position="716"/>
    </location>
</feature>
<accession>A0AAE0PGR4</accession>
<feature type="region of interest" description="Disordered" evidence="1">
    <location>
        <begin position="312"/>
        <end position="388"/>
    </location>
</feature>
<dbReference type="Pfam" id="PF21048">
    <property type="entry name" value="Rad26-like_N"/>
    <property type="match status" value="1"/>
</dbReference>
<gene>
    <name evidence="5" type="ORF">B0T20DRAFT_372438</name>
</gene>
<feature type="domain" description="Rad26-like helical repeats" evidence="2">
    <location>
        <begin position="714"/>
        <end position="858"/>
    </location>
</feature>
<evidence type="ECO:0000313" key="6">
    <source>
        <dbReference type="Proteomes" id="UP001281003"/>
    </source>
</evidence>
<comment type="caution">
    <text evidence="5">The sequence shown here is derived from an EMBL/GenBank/DDBJ whole genome shotgun (WGS) entry which is preliminary data.</text>
</comment>
<feature type="compositionally biased region" description="Basic and acidic residues" evidence="1">
    <location>
        <begin position="356"/>
        <end position="368"/>
    </location>
</feature>
<dbReference type="InterPro" id="IPR048380">
    <property type="entry name" value="Rad26-like_N"/>
</dbReference>
<sequence>MTTLDPFPCLSNFPFSTPRHAPVDILTNHEAADGSPTMMELDSYSDDDLDNLDVDTLQELENRAIQSTQKLAQSQAPRYHFPGGTAEQPHEISDDDDDNGEVIDQAAQPLNHLQRAGLSNPAPQPFRAVPSIAGQQRLNHQHQQQQQQQQRAIQPRYGQPPSIRPNPQYGSSQNPRGLMGPPARQPLPPSQSVRQQPKPRPAQITKPYVGQQPPTTQGLRSGANAADKEKEEQIRALEAELQNLRTQLITAQGEAKLIRSKYDHVNDQVIPQLKKENAEQTARMERKLQEAQKAQQAVSHELLFANADLQQERGRAKTKKVGKDGATTPGGRNKTRYMRTLDGFSDVEVMGVGSPSRDRMGRPDRLRDQGNGGGTPTKGKRKRPAFDSPSFALEMETDGAIFEEPGSFASSTTILGPSLPYDFLKLVLDHSPLPSLPLTFESFARFCFPSKPSASFASIIFRRLPQLGVSNLINSSHHDPFRLLVDFSELLLDMWQQCLSERYHSPIYYLAALLQFILQLNAVKVAPRITSSLVPVVATTCRLVALPRLSLKMVNKGGGKVQDLEQHANPAMRKLAADINVTHCLRLLYLCAVGCLKPPSADQHTLSPQAQFWKTMDLEFVVLMLNAKQPEQDWRGMLSLLRTSIMPTSVGPLPKAEDNHDGSTTLAVRSRPQLQSRNSGSGSGASRDGRAGLMLPPPRPVRRTDNVANRSLDSEPDSQASIANVIINRVSSYLVDTPPRWASPGSAREISIKLAALQTLMSFASSSFGFLQLANSDVAIPRTAAALCWAIDSLYDVDIPSDTFGKLSLDVDATNKKDNTVKGHATNRTKHGHDNGLSTPQLLSRLISETTKLLHALITDPKTSAIVNPIARKLATPVSPVAPAPPPTGQQLQLRPGRSNPKSSSSSSFPIRPIALHTHTLHGGRPPHSAAAAGAGAGAAAGPRPHAAIVGNMTAALPHRYLVSLARISFAEEDLVFEQGIDEETVERAHELLELAVERGEGGRVKGAFV</sequence>
<organism evidence="5 6">
    <name type="scientific">Sordaria brevicollis</name>
    <dbReference type="NCBI Taxonomy" id="83679"/>
    <lineage>
        <taxon>Eukaryota</taxon>
        <taxon>Fungi</taxon>
        <taxon>Dikarya</taxon>
        <taxon>Ascomycota</taxon>
        <taxon>Pezizomycotina</taxon>
        <taxon>Sordariomycetes</taxon>
        <taxon>Sordariomycetidae</taxon>
        <taxon>Sordariales</taxon>
        <taxon>Sordariaceae</taxon>
        <taxon>Sordaria</taxon>
    </lineage>
</organism>
<feature type="region of interest" description="Disordered" evidence="1">
    <location>
        <begin position="878"/>
        <end position="940"/>
    </location>
</feature>
<feature type="region of interest" description="Disordered" evidence="1">
    <location>
        <begin position="134"/>
        <end position="231"/>
    </location>
</feature>
<reference evidence="5" key="2">
    <citation type="submission" date="2023-07" db="EMBL/GenBank/DDBJ databases">
        <authorList>
            <consortium name="Lawrence Berkeley National Laboratory"/>
            <person name="Haridas S."/>
            <person name="Hensen N."/>
            <person name="Bonometti L."/>
            <person name="Westerberg I."/>
            <person name="Brannstrom I.O."/>
            <person name="Guillou S."/>
            <person name="Cros-Aarteil S."/>
            <person name="Calhoun S."/>
            <person name="Kuo A."/>
            <person name="Mondo S."/>
            <person name="Pangilinan J."/>
            <person name="Riley R."/>
            <person name="LaButti K."/>
            <person name="Andreopoulos B."/>
            <person name="Lipzen A."/>
            <person name="Chen C."/>
            <person name="Yanf M."/>
            <person name="Daum C."/>
            <person name="Ng V."/>
            <person name="Clum A."/>
            <person name="Steindorff A."/>
            <person name="Ohm R."/>
            <person name="Martin F."/>
            <person name="Silar P."/>
            <person name="Natvig D."/>
            <person name="Lalanne C."/>
            <person name="Gautier V."/>
            <person name="Ament-velasquez S.L."/>
            <person name="Kruys A."/>
            <person name="Hutchinson M.I."/>
            <person name="Powell A.J."/>
            <person name="Barry K."/>
            <person name="Miller A.N."/>
            <person name="Grigoriev I.V."/>
            <person name="Debuchy R."/>
            <person name="Gladieux P."/>
            <person name="Thoren M.H."/>
            <person name="Johannesson H."/>
        </authorList>
    </citation>
    <scope>NUCLEOTIDE SEQUENCE</scope>
    <source>
        <strain evidence="5">FGSC 1904</strain>
    </source>
</reference>
<name>A0AAE0PGR4_SORBR</name>
<protein>
    <submittedName>
        <fullName evidence="5">Uncharacterized protein</fullName>
    </submittedName>
</protein>
<feature type="region of interest" description="Disordered" evidence="1">
    <location>
        <begin position="651"/>
        <end position="716"/>
    </location>
</feature>
<reference evidence="5" key="1">
    <citation type="journal article" date="2023" name="Mol. Phylogenet. Evol.">
        <title>Genome-scale phylogeny and comparative genomics of the fungal order Sordariales.</title>
        <authorList>
            <person name="Hensen N."/>
            <person name="Bonometti L."/>
            <person name="Westerberg I."/>
            <person name="Brannstrom I.O."/>
            <person name="Guillou S."/>
            <person name="Cros-Aarteil S."/>
            <person name="Calhoun S."/>
            <person name="Haridas S."/>
            <person name="Kuo A."/>
            <person name="Mondo S."/>
            <person name="Pangilinan J."/>
            <person name="Riley R."/>
            <person name="LaButti K."/>
            <person name="Andreopoulos B."/>
            <person name="Lipzen A."/>
            <person name="Chen C."/>
            <person name="Yan M."/>
            <person name="Daum C."/>
            <person name="Ng V."/>
            <person name="Clum A."/>
            <person name="Steindorff A."/>
            <person name="Ohm R.A."/>
            <person name="Martin F."/>
            <person name="Silar P."/>
            <person name="Natvig D.O."/>
            <person name="Lalanne C."/>
            <person name="Gautier V."/>
            <person name="Ament-Velasquez S.L."/>
            <person name="Kruys A."/>
            <person name="Hutchinson M.I."/>
            <person name="Powell A.J."/>
            <person name="Barry K."/>
            <person name="Miller A.N."/>
            <person name="Grigoriev I.V."/>
            <person name="Debuchy R."/>
            <person name="Gladieux P."/>
            <person name="Hiltunen Thoren M."/>
            <person name="Johannesson H."/>
        </authorList>
    </citation>
    <scope>NUCLEOTIDE SEQUENCE</scope>
    <source>
        <strain evidence="5">FGSC 1904</strain>
    </source>
</reference>
<evidence type="ECO:0000313" key="5">
    <source>
        <dbReference type="EMBL" id="KAK3399552.1"/>
    </source>
</evidence>
<feature type="compositionally biased region" description="Low complexity" evidence="1">
    <location>
        <begin position="923"/>
        <end position="940"/>
    </location>
</feature>
<keyword evidence="6" id="KW-1185">Reference proteome</keyword>
<evidence type="ECO:0000259" key="4">
    <source>
        <dbReference type="Pfam" id="PF21048"/>
    </source>
</evidence>
<dbReference type="InterPro" id="IPR048379">
    <property type="entry name" value="Rad26-like_C"/>
</dbReference>
<dbReference type="Proteomes" id="UP001281003">
    <property type="component" value="Unassembled WGS sequence"/>
</dbReference>
<dbReference type="Pfam" id="PF12331">
    <property type="entry name" value="Rad26-like_helical_rpts"/>
    <property type="match status" value="2"/>
</dbReference>
<dbReference type="Pfam" id="PF21046">
    <property type="entry name" value="Rad26-like_C"/>
    <property type="match status" value="1"/>
</dbReference>
<feature type="non-terminal residue" evidence="5">
    <location>
        <position position="1010"/>
    </location>
</feature>
<proteinExistence type="predicted"/>
<evidence type="ECO:0000256" key="1">
    <source>
        <dbReference type="SAM" id="MobiDB-lite"/>
    </source>
</evidence>
<evidence type="ECO:0000259" key="2">
    <source>
        <dbReference type="Pfam" id="PF12331"/>
    </source>
</evidence>
<evidence type="ECO:0000259" key="3">
    <source>
        <dbReference type="Pfam" id="PF21046"/>
    </source>
</evidence>
<feature type="domain" description="Rad26-like helical repeats" evidence="2">
    <location>
        <begin position="536"/>
        <end position="661"/>
    </location>
</feature>
<dbReference type="InterPro" id="IPR022093">
    <property type="entry name" value="Rad26-like_helical"/>
</dbReference>
<feature type="domain" description="Rad26-like C-terminal" evidence="3">
    <location>
        <begin position="959"/>
        <end position="1009"/>
    </location>
</feature>
<dbReference type="AlphaFoldDB" id="A0AAE0PGR4"/>
<feature type="region of interest" description="Disordered" evidence="1">
    <location>
        <begin position="68"/>
        <end position="102"/>
    </location>
</feature>
<dbReference type="EMBL" id="JAUTDP010000004">
    <property type="protein sequence ID" value="KAK3399552.1"/>
    <property type="molecule type" value="Genomic_DNA"/>
</dbReference>
<feature type="domain" description="Rad26-like N-terminal" evidence="4">
    <location>
        <begin position="423"/>
        <end position="469"/>
    </location>
</feature>
<feature type="compositionally biased region" description="Low complexity" evidence="1">
    <location>
        <begin position="135"/>
        <end position="151"/>
    </location>
</feature>
<feature type="compositionally biased region" description="Low complexity" evidence="1">
    <location>
        <begin position="676"/>
        <end position="686"/>
    </location>
</feature>
<feature type="compositionally biased region" description="Polar residues" evidence="1">
    <location>
        <begin position="662"/>
        <end position="675"/>
    </location>
</feature>